<name>A0A9P1M8A2_9PEZI</name>
<comment type="caution">
    <text evidence="2">The sequence shown here is derived from an EMBL/GenBank/DDBJ whole genome shotgun (WGS) entry which is preliminary data.</text>
</comment>
<evidence type="ECO:0000256" key="1">
    <source>
        <dbReference type="SAM" id="MobiDB-lite"/>
    </source>
</evidence>
<sequence length="391" mass="40807">MRLPSEYTPPARRIPPAPPSPPAPHPHRRGLRHRVPDSCPPAVRPAGNPIGQSNAEYTETTGLEYLQYPDTRFAIHNSTQGTFYLDMSDARQLAVSDEDGDTLIIYENGTYALYVGNCEAAVIGTWLDPAEGAPVTKREVGLLANRDIGSALCKDIQFFCHETLGQAILAIGADRFCNAVGATVGSRIGGAIGFLGNALGPEVGIPTTIIGTVLGKKYGPVLCAGAMGALLFNMCGLCPKVEECGEGTIKCSETGPCQDGLSDPNNCGACGVVCPSGRCRNGQCTQPTCNQSVCGSLSNCDGSCYCFTTAGGTGFCGPSTPCAGLADCTSDFDCAQGSICAVGTCCGRNVCHPPCTLLARRELPSLDANHTDEMYTNGWGGIMNAPEVLFS</sequence>
<dbReference type="Proteomes" id="UP000838763">
    <property type="component" value="Unassembled WGS sequence"/>
</dbReference>
<feature type="compositionally biased region" description="Pro residues" evidence="1">
    <location>
        <begin position="12"/>
        <end position="24"/>
    </location>
</feature>
<evidence type="ECO:0000313" key="2">
    <source>
        <dbReference type="EMBL" id="CAI4211976.1"/>
    </source>
</evidence>
<reference evidence="2" key="1">
    <citation type="submission" date="2022-11" db="EMBL/GenBank/DDBJ databases">
        <authorList>
            <person name="Scott C."/>
            <person name="Bruce N."/>
        </authorList>
    </citation>
    <scope>NUCLEOTIDE SEQUENCE</scope>
</reference>
<feature type="region of interest" description="Disordered" evidence="1">
    <location>
        <begin position="1"/>
        <end position="53"/>
    </location>
</feature>
<proteinExistence type="predicted"/>
<accession>A0A9P1M8A2</accession>
<dbReference type="AlphaFoldDB" id="A0A9P1M8A2"/>
<organism evidence="2 3">
    <name type="scientific">Parascedosporium putredinis</name>
    <dbReference type="NCBI Taxonomy" id="1442378"/>
    <lineage>
        <taxon>Eukaryota</taxon>
        <taxon>Fungi</taxon>
        <taxon>Dikarya</taxon>
        <taxon>Ascomycota</taxon>
        <taxon>Pezizomycotina</taxon>
        <taxon>Sordariomycetes</taxon>
        <taxon>Hypocreomycetidae</taxon>
        <taxon>Microascales</taxon>
        <taxon>Microascaceae</taxon>
        <taxon>Parascedosporium</taxon>
    </lineage>
</organism>
<evidence type="ECO:0000313" key="3">
    <source>
        <dbReference type="Proteomes" id="UP000838763"/>
    </source>
</evidence>
<gene>
    <name evidence="2" type="ORF">PPNO1_LOCUS1747</name>
</gene>
<protein>
    <submittedName>
        <fullName evidence="2">Uncharacterized protein</fullName>
    </submittedName>
</protein>
<dbReference type="OrthoDB" id="5596743at2759"/>
<dbReference type="EMBL" id="CALLCH030000003">
    <property type="protein sequence ID" value="CAI4211976.1"/>
    <property type="molecule type" value="Genomic_DNA"/>
</dbReference>
<keyword evidence="3" id="KW-1185">Reference proteome</keyword>